<keyword evidence="2" id="KW-0472">Membrane</keyword>
<feature type="transmembrane region" description="Helical" evidence="2">
    <location>
        <begin position="166"/>
        <end position="191"/>
    </location>
</feature>
<evidence type="ECO:0000256" key="1">
    <source>
        <dbReference type="ARBA" id="ARBA00009617"/>
    </source>
</evidence>
<feature type="transmembrane region" description="Helical" evidence="2">
    <location>
        <begin position="391"/>
        <end position="413"/>
    </location>
</feature>
<dbReference type="GO" id="GO:0008643">
    <property type="term" value="P:carbohydrate transport"/>
    <property type="evidence" value="ECO:0007669"/>
    <property type="project" value="InterPro"/>
</dbReference>
<dbReference type="GO" id="GO:0005886">
    <property type="term" value="C:plasma membrane"/>
    <property type="evidence" value="ECO:0007669"/>
    <property type="project" value="TreeGrafter"/>
</dbReference>
<accession>A0A840YNU4</accession>
<feature type="transmembrane region" description="Helical" evidence="2">
    <location>
        <begin position="255"/>
        <end position="275"/>
    </location>
</feature>
<comment type="caution">
    <text evidence="3">The sequence shown here is derived from an EMBL/GenBank/DDBJ whole genome shotgun (WGS) entry which is preliminary data.</text>
</comment>
<feature type="transmembrane region" description="Helical" evidence="2">
    <location>
        <begin position="212"/>
        <end position="235"/>
    </location>
</feature>
<feature type="transmembrane region" description="Helical" evidence="2">
    <location>
        <begin position="309"/>
        <end position="329"/>
    </location>
</feature>
<dbReference type="Pfam" id="PF13347">
    <property type="entry name" value="MFS_2"/>
    <property type="match status" value="1"/>
</dbReference>
<dbReference type="GO" id="GO:0015293">
    <property type="term" value="F:symporter activity"/>
    <property type="evidence" value="ECO:0007669"/>
    <property type="project" value="InterPro"/>
</dbReference>
<reference evidence="3 4" key="1">
    <citation type="submission" date="2020-08" db="EMBL/GenBank/DDBJ databases">
        <title>Genomic Encyclopedia of Type Strains, Phase IV (KMG-IV): sequencing the most valuable type-strain genomes for metagenomic binning, comparative biology and taxonomic classification.</title>
        <authorList>
            <person name="Goeker M."/>
        </authorList>
    </citation>
    <scope>NUCLEOTIDE SEQUENCE [LARGE SCALE GENOMIC DNA]</scope>
    <source>
        <strain evidence="3 4">DSM 26736</strain>
    </source>
</reference>
<feature type="transmembrane region" description="Helical" evidence="2">
    <location>
        <begin position="69"/>
        <end position="88"/>
    </location>
</feature>
<keyword evidence="2" id="KW-0812">Transmembrane</keyword>
<dbReference type="InterPro" id="IPR036259">
    <property type="entry name" value="MFS_trans_sf"/>
</dbReference>
<organism evidence="3 4">
    <name type="scientific">Sphingomonas xinjiangensis</name>
    <dbReference type="NCBI Taxonomy" id="643568"/>
    <lineage>
        <taxon>Bacteria</taxon>
        <taxon>Pseudomonadati</taxon>
        <taxon>Pseudomonadota</taxon>
        <taxon>Alphaproteobacteria</taxon>
        <taxon>Sphingomonadales</taxon>
        <taxon>Sphingomonadaceae</taxon>
        <taxon>Sphingomonas</taxon>
    </lineage>
</organism>
<feature type="transmembrane region" description="Helical" evidence="2">
    <location>
        <begin position="350"/>
        <end position="371"/>
    </location>
</feature>
<dbReference type="RefSeq" id="WP_343056975.1">
    <property type="nucleotide sequence ID" value="NZ_JACIJF010000012.1"/>
</dbReference>
<evidence type="ECO:0000313" key="3">
    <source>
        <dbReference type="EMBL" id="MBB5712056.1"/>
    </source>
</evidence>
<feature type="transmembrane region" description="Helical" evidence="2">
    <location>
        <begin position="94"/>
        <end position="119"/>
    </location>
</feature>
<dbReference type="EMBL" id="JACIJF010000012">
    <property type="protein sequence ID" value="MBB5712056.1"/>
    <property type="molecule type" value="Genomic_DNA"/>
</dbReference>
<feature type="transmembrane region" description="Helical" evidence="2">
    <location>
        <begin position="140"/>
        <end position="160"/>
    </location>
</feature>
<name>A0A840YNU4_9SPHN</name>
<dbReference type="PANTHER" id="PTHR11328:SF24">
    <property type="entry name" value="MAJOR FACILITATOR SUPERFAMILY (MFS) PROFILE DOMAIN-CONTAINING PROTEIN"/>
    <property type="match status" value="1"/>
</dbReference>
<dbReference type="InterPro" id="IPR039672">
    <property type="entry name" value="MFS_2"/>
</dbReference>
<dbReference type="Gene3D" id="1.20.1250.20">
    <property type="entry name" value="MFS general substrate transporter like domains"/>
    <property type="match status" value="2"/>
</dbReference>
<evidence type="ECO:0000313" key="4">
    <source>
        <dbReference type="Proteomes" id="UP000527143"/>
    </source>
</evidence>
<keyword evidence="2" id="KW-1133">Transmembrane helix</keyword>
<feature type="transmembrane region" description="Helical" evidence="2">
    <location>
        <begin position="282"/>
        <end position="303"/>
    </location>
</feature>
<gene>
    <name evidence="3" type="ORF">FHT02_003312</name>
</gene>
<proteinExistence type="inferred from homology"/>
<dbReference type="PANTHER" id="PTHR11328">
    <property type="entry name" value="MAJOR FACILITATOR SUPERFAMILY DOMAIN-CONTAINING PROTEIN"/>
    <property type="match status" value="1"/>
</dbReference>
<sequence length="433" mass="45776">MLFASGDFAFNIYWQSVMLFLLFYYTEALGLPVGWAAAAYMAALVWDGLVSLAVGVLADRHREQGYRRYLSLGAVPLGLCFVLAYLPPVGSGSWAPAIVFVTHLLFRTAYAAVNVPYLAMTARVSPHAGDRALVAGLRMLFGTAAMVTVSLGTVSLGRWLTGGTGAGAYFAAAAVFGAAGSLILLLVAWLVPELEAPAAQAPVSLRAALTALAANRAFVTLNAAMAAITIASTFLSKSVLYYYKYELDNEQAGQAALAAMGLIGAVAVPVWTVICRKAGGRVTWFLAAAPATLLLGLFALVAVRDIGTMRLFLVAIQLLLTGVHIVFWAMLPNTVEWGERATGARLEGAVFGLAALLQRTAIGAATGLFGLTLGVIGYEANLQQSAQALEGLRLAIAFVPLACVALSIVLMMANPLRRRAHVEIVAELARRRR</sequence>
<protein>
    <submittedName>
        <fullName evidence="3">GPH family glycoside/pentoside/hexuronide:cation symporter</fullName>
    </submittedName>
</protein>
<comment type="similarity">
    <text evidence="1">Belongs to the sodium:galactoside symporter (TC 2.A.2) family.</text>
</comment>
<evidence type="ECO:0000256" key="2">
    <source>
        <dbReference type="SAM" id="Phobius"/>
    </source>
</evidence>
<dbReference type="AlphaFoldDB" id="A0A840YNU4"/>
<feature type="transmembrane region" description="Helical" evidence="2">
    <location>
        <begin position="12"/>
        <end position="31"/>
    </location>
</feature>
<feature type="transmembrane region" description="Helical" evidence="2">
    <location>
        <begin position="37"/>
        <end position="57"/>
    </location>
</feature>
<keyword evidence="4" id="KW-1185">Reference proteome</keyword>
<dbReference type="Proteomes" id="UP000527143">
    <property type="component" value="Unassembled WGS sequence"/>
</dbReference>
<dbReference type="SUPFAM" id="SSF103473">
    <property type="entry name" value="MFS general substrate transporter"/>
    <property type="match status" value="1"/>
</dbReference>